<organism evidence="1 2">
    <name type="scientific">Psychrobacillus lasiicapitis</name>
    <dbReference type="NCBI Taxonomy" id="1636719"/>
    <lineage>
        <taxon>Bacteria</taxon>
        <taxon>Bacillati</taxon>
        <taxon>Bacillota</taxon>
        <taxon>Bacilli</taxon>
        <taxon>Bacillales</taxon>
        <taxon>Bacillaceae</taxon>
        <taxon>Psychrobacillus</taxon>
    </lineage>
</organism>
<dbReference type="Proteomes" id="UP000317316">
    <property type="component" value="Unassembled WGS sequence"/>
</dbReference>
<accession>A0A544TAU3</accession>
<protein>
    <submittedName>
        <fullName evidence="1">Uncharacterized protein</fullName>
    </submittedName>
</protein>
<keyword evidence="2" id="KW-1185">Reference proteome</keyword>
<dbReference type="EMBL" id="VDGH01000004">
    <property type="protein sequence ID" value="TQR14478.1"/>
    <property type="molecule type" value="Genomic_DNA"/>
</dbReference>
<proteinExistence type="predicted"/>
<dbReference type="OrthoDB" id="2667109at2"/>
<sequence>MPFVKPLPHWEAPGIEPPLSLRQNGWKAGVKPPDEYFNHLHSKAYEALKELQEYALHKDELDLSGLATDTELQAVEKIISTHLLNIENPHKVTKKQVGLEYVENYKIATQAEAETGSLNNKYMTPETTKQAVTKFTPKDVPGGFPVLDEKGKLKSDQLPNDTAIGIELLKITSLY</sequence>
<name>A0A544TAU3_9BACI</name>
<dbReference type="RefSeq" id="WP_142538461.1">
    <property type="nucleotide sequence ID" value="NZ_BMIE01000003.1"/>
</dbReference>
<gene>
    <name evidence="1" type="ORF">FG382_08460</name>
</gene>
<dbReference type="AlphaFoldDB" id="A0A544TAU3"/>
<evidence type="ECO:0000313" key="1">
    <source>
        <dbReference type="EMBL" id="TQR14478.1"/>
    </source>
</evidence>
<reference evidence="1 2" key="1">
    <citation type="submission" date="2019-05" db="EMBL/GenBank/DDBJ databases">
        <title>Psychrobacillus vulpis sp. nov., a new species isolated from feces of a red fox that inhabits in The Tablas de Daimiel Natural Park, Albacete, Spain.</title>
        <authorList>
            <person name="Rodriguez M."/>
            <person name="Reina J.C."/>
            <person name="Bejar V."/>
            <person name="Llamas I."/>
        </authorList>
    </citation>
    <scope>NUCLEOTIDE SEQUENCE [LARGE SCALE GENOMIC DNA]</scope>
    <source>
        <strain evidence="1 2">NEAU-3TGS17</strain>
    </source>
</reference>
<comment type="caution">
    <text evidence="1">The sequence shown here is derived from an EMBL/GenBank/DDBJ whole genome shotgun (WGS) entry which is preliminary data.</text>
</comment>
<evidence type="ECO:0000313" key="2">
    <source>
        <dbReference type="Proteomes" id="UP000317316"/>
    </source>
</evidence>